<dbReference type="Proteomes" id="UP001320706">
    <property type="component" value="Unassembled WGS sequence"/>
</dbReference>
<organism evidence="1 2">
    <name type="scientific">Zalaria obscura</name>
    <dbReference type="NCBI Taxonomy" id="2024903"/>
    <lineage>
        <taxon>Eukaryota</taxon>
        <taxon>Fungi</taxon>
        <taxon>Dikarya</taxon>
        <taxon>Ascomycota</taxon>
        <taxon>Pezizomycotina</taxon>
        <taxon>Dothideomycetes</taxon>
        <taxon>Dothideomycetidae</taxon>
        <taxon>Dothideales</taxon>
        <taxon>Zalariaceae</taxon>
        <taxon>Zalaria</taxon>
    </lineage>
</organism>
<comment type="caution">
    <text evidence="1">The sequence shown here is derived from an EMBL/GenBank/DDBJ whole genome shotgun (WGS) entry which is preliminary data.</text>
</comment>
<reference evidence="1" key="1">
    <citation type="submission" date="2024-02" db="EMBL/GenBank/DDBJ databases">
        <title>Metagenome Assembled Genome of Zalaria obscura JY119.</title>
        <authorList>
            <person name="Vighnesh L."/>
            <person name="Jagadeeshwari U."/>
            <person name="Venkata Ramana C."/>
            <person name="Sasikala C."/>
        </authorList>
    </citation>
    <scope>NUCLEOTIDE SEQUENCE</scope>
    <source>
        <strain evidence="1">JY119</strain>
    </source>
</reference>
<keyword evidence="2" id="KW-1185">Reference proteome</keyword>
<proteinExistence type="predicted"/>
<dbReference type="EMBL" id="JAMKPW020000011">
    <property type="protein sequence ID" value="KAK8213325.1"/>
    <property type="molecule type" value="Genomic_DNA"/>
</dbReference>
<sequence length="271" mass="30142">MQLGASNMANHPDLVTMYLLKVVKADWRTSYVAYSHVWSEGLGNATDNALPLCQIERLRSQLVDLPAPTTSQNLDGLGLDQKMHLRTHHRDESYGQLFWLDTLCVPAQPNYHHLRLKTINHMAAIYALADRVLVLDSELQGQRIATSQDTDLLAYAAFSAWNARCWTLQEGALARSLPVAGPNEQQGCPISSVTSMAGQLQGLHQCPRLPYNVWWVVVCQGRGKALAQGAGAQADFHLPRCHQELALSILAPSLRRAITSIREETRAYRQP</sequence>
<protein>
    <submittedName>
        <fullName evidence="1">Uncharacterized protein</fullName>
    </submittedName>
</protein>
<accession>A0ACC3SHI5</accession>
<gene>
    <name evidence="1" type="ORF">M8818_002624</name>
</gene>
<name>A0ACC3SHI5_9PEZI</name>
<evidence type="ECO:0000313" key="1">
    <source>
        <dbReference type="EMBL" id="KAK8213325.1"/>
    </source>
</evidence>
<evidence type="ECO:0000313" key="2">
    <source>
        <dbReference type="Proteomes" id="UP001320706"/>
    </source>
</evidence>